<feature type="region of interest" description="Disordered" evidence="1">
    <location>
        <begin position="175"/>
        <end position="221"/>
    </location>
</feature>
<sequence length="402" mass="45918">MENWKFDTEEEALAYIRSKAGRLFELPCWWGQFFGWQLRIFTSDPPPEEEVTVVSALLNLQNGTRWKDMNRQLNAVGIQLGIDPEKHSITQMTHMFLRGPVYIMGQRVLFRDSSDQALPKSPARQNITTDSLWALMDMCSDAMGRGGWDGADGVPSWLLAWRDEYLQSQWISTEGDRGRNPYQTDPDKCLYGQTRDYHRPIPKGRAPKKPQGGAERDRYPLEPTTEQLEEVKAKCPDYNVSIDDTVDNAALETDSDGERDEYLAFRRFVRSNPWPDEGAVREFIRSYKAESRSYRENPFGPFESRAECEALYCHRLAKRLYEAWGVQRRCEVMREVRLVGWLLNSGGGSSAMLLHYYVVCHVICGGGNLLPGSASFPYCKELGAVYTYTESAGGVRVARRSD</sequence>
<dbReference type="EMBL" id="CDMZ01004013">
    <property type="protein sequence ID" value="CUC10447.1"/>
    <property type="molecule type" value="Genomic_DNA"/>
</dbReference>
<dbReference type="VEuPathDB" id="CryptoDB:Cvel_8810"/>
<protein>
    <submittedName>
        <fullName evidence="2">Uncharacterized protein</fullName>
    </submittedName>
</protein>
<evidence type="ECO:0000313" key="2">
    <source>
        <dbReference type="EMBL" id="CUC10447.1"/>
    </source>
</evidence>
<dbReference type="AlphaFoldDB" id="A0A0K6S9V6"/>
<name>A0A0K6S9V6_9ALVE</name>
<organism evidence="2">
    <name type="scientific">Chromera velia CCMP2878</name>
    <dbReference type="NCBI Taxonomy" id="1169474"/>
    <lineage>
        <taxon>Eukaryota</taxon>
        <taxon>Sar</taxon>
        <taxon>Alveolata</taxon>
        <taxon>Colpodellida</taxon>
        <taxon>Chromeraceae</taxon>
        <taxon>Chromera</taxon>
    </lineage>
</organism>
<evidence type="ECO:0000256" key="1">
    <source>
        <dbReference type="SAM" id="MobiDB-lite"/>
    </source>
</evidence>
<reference evidence="2" key="1">
    <citation type="submission" date="2014-11" db="EMBL/GenBank/DDBJ databases">
        <title>Molecular phylogeny of cliff fern family Woodsiaceae with morphological implications.</title>
        <authorList>
            <person name="Shao Y.-Z."/>
            <person name="Wei R."/>
            <person name="Zhang X.-C."/>
        </authorList>
    </citation>
    <scope>NUCLEOTIDE SEQUENCE</scope>
</reference>
<accession>A0A0K6S9V6</accession>
<gene>
    <name evidence="2" type="ORF">Cvel_8810.t2.CR2</name>
</gene>
<proteinExistence type="predicted"/>